<reference evidence="1 2" key="1">
    <citation type="submission" date="2020-04" db="EMBL/GenBank/DDBJ databases">
        <authorList>
            <person name="Alioto T."/>
            <person name="Alioto T."/>
            <person name="Gomez Garrido J."/>
        </authorList>
    </citation>
    <scope>NUCLEOTIDE SEQUENCE [LARGE SCALE GENOMIC DNA]</scope>
</reference>
<protein>
    <submittedName>
        <fullName evidence="1">Uncharacterized protein</fullName>
    </submittedName>
</protein>
<evidence type="ECO:0000313" key="1">
    <source>
        <dbReference type="EMBL" id="CAB3363592.1"/>
    </source>
</evidence>
<gene>
    <name evidence="1" type="ORF">CLODIP_2_CD02243</name>
</gene>
<dbReference type="EMBL" id="CADEPI010000012">
    <property type="protein sequence ID" value="CAB3363592.1"/>
    <property type="molecule type" value="Genomic_DNA"/>
</dbReference>
<keyword evidence="2" id="KW-1185">Reference proteome</keyword>
<evidence type="ECO:0000313" key="2">
    <source>
        <dbReference type="Proteomes" id="UP000494165"/>
    </source>
</evidence>
<proteinExistence type="predicted"/>
<dbReference type="Proteomes" id="UP000494165">
    <property type="component" value="Unassembled WGS sequence"/>
</dbReference>
<dbReference type="AlphaFoldDB" id="A0A8S1C3B3"/>
<organism evidence="1 2">
    <name type="scientific">Cloeon dipterum</name>
    <dbReference type="NCBI Taxonomy" id="197152"/>
    <lineage>
        <taxon>Eukaryota</taxon>
        <taxon>Metazoa</taxon>
        <taxon>Ecdysozoa</taxon>
        <taxon>Arthropoda</taxon>
        <taxon>Hexapoda</taxon>
        <taxon>Insecta</taxon>
        <taxon>Pterygota</taxon>
        <taxon>Palaeoptera</taxon>
        <taxon>Ephemeroptera</taxon>
        <taxon>Pisciforma</taxon>
        <taxon>Baetidae</taxon>
        <taxon>Cloeon</taxon>
    </lineage>
</organism>
<accession>A0A8S1C3B3</accession>
<sequence length="215" mass="24410">MDISAIEEYLRIYRVNTRRKHGFEEVDLWSDALEPDLSELSILWKNVGAISYLLTNSKIEDDTEFTLEEMLSVHSIVDNDELGNLPSLAALAWQTTKAENSHRVASNMRMTLMLLNENADPNYISRVSCRSRYTVPDAISLAISSLCVPMFRTLLSYWWPSPVYLLDSPTGRQVKNFKFLFPIISKFGWPHGTRICSTGPFGGVISCKCVVRRAP</sequence>
<comment type="caution">
    <text evidence="1">The sequence shown here is derived from an EMBL/GenBank/DDBJ whole genome shotgun (WGS) entry which is preliminary data.</text>
</comment>
<name>A0A8S1C3B3_9INSE</name>